<proteinExistence type="predicted"/>
<dbReference type="AlphaFoldDB" id="K5VXS0"/>
<evidence type="ECO:0000313" key="2">
    <source>
        <dbReference type="Proteomes" id="UP000008370"/>
    </source>
</evidence>
<dbReference type="GeneID" id="18915769"/>
<dbReference type="KEGG" id="pco:PHACADRAFT_253426"/>
<organism evidence="1 2">
    <name type="scientific">Phanerochaete carnosa (strain HHB-10118-sp)</name>
    <name type="common">White-rot fungus</name>
    <name type="synonym">Peniophora carnosa</name>
    <dbReference type="NCBI Taxonomy" id="650164"/>
    <lineage>
        <taxon>Eukaryota</taxon>
        <taxon>Fungi</taxon>
        <taxon>Dikarya</taxon>
        <taxon>Basidiomycota</taxon>
        <taxon>Agaricomycotina</taxon>
        <taxon>Agaricomycetes</taxon>
        <taxon>Polyporales</taxon>
        <taxon>Phanerochaetaceae</taxon>
        <taxon>Phanerochaete</taxon>
    </lineage>
</organism>
<protein>
    <submittedName>
        <fullName evidence="1">Uncharacterized protein</fullName>
    </submittedName>
</protein>
<keyword evidence="2" id="KW-1185">Reference proteome</keyword>
<dbReference type="EMBL" id="JH930471">
    <property type="protein sequence ID" value="EKM56358.1"/>
    <property type="molecule type" value="Genomic_DNA"/>
</dbReference>
<dbReference type="InParanoid" id="K5VXS0"/>
<dbReference type="HOGENOM" id="CLU_1652785_0_0_1"/>
<reference evidence="1 2" key="1">
    <citation type="journal article" date="2012" name="BMC Genomics">
        <title>Comparative genomics of the white-rot fungi, Phanerochaete carnosa and P. chrysosporium, to elucidate the genetic basis of the distinct wood types they colonize.</title>
        <authorList>
            <person name="Suzuki H."/>
            <person name="MacDonald J."/>
            <person name="Syed K."/>
            <person name="Salamov A."/>
            <person name="Hori C."/>
            <person name="Aerts A."/>
            <person name="Henrissat B."/>
            <person name="Wiebenga A."/>
            <person name="vanKuyk P.A."/>
            <person name="Barry K."/>
            <person name="Lindquist E."/>
            <person name="LaButti K."/>
            <person name="Lapidus A."/>
            <person name="Lucas S."/>
            <person name="Coutinho P."/>
            <person name="Gong Y."/>
            <person name="Samejima M."/>
            <person name="Mahadevan R."/>
            <person name="Abou-Zaid M."/>
            <person name="de Vries R.P."/>
            <person name="Igarashi K."/>
            <person name="Yadav J.S."/>
            <person name="Grigoriev I.V."/>
            <person name="Master E.R."/>
        </authorList>
    </citation>
    <scope>NUCLEOTIDE SEQUENCE [LARGE SCALE GENOMIC DNA]</scope>
    <source>
        <strain evidence="1 2">HHB-10118-sp</strain>
    </source>
</reference>
<sequence length="160" mass="18137">MLVQVASQQAHSLPWLGIAKPFVCITDPFACRRAKLFDRDCRARQLETMPSHLHASGRTLMCFPGALCAVSSALRPPRRSSETQSIICCMPCSEKTFLVPHTVSDTDVRVVHVNDVRGEHLEKEQQARRKTTRERMWSRLHSPRTLPAYLSRRFLAGLPS</sequence>
<dbReference type="Proteomes" id="UP000008370">
    <property type="component" value="Unassembled WGS sequence"/>
</dbReference>
<gene>
    <name evidence="1" type="ORF">PHACADRAFT_253426</name>
</gene>
<dbReference type="RefSeq" id="XP_007394209.1">
    <property type="nucleotide sequence ID" value="XM_007394147.1"/>
</dbReference>
<name>K5VXS0_PHACS</name>
<accession>K5VXS0</accession>
<evidence type="ECO:0000313" key="1">
    <source>
        <dbReference type="EMBL" id="EKM56358.1"/>
    </source>
</evidence>